<evidence type="ECO:0000313" key="3">
    <source>
        <dbReference type="Proteomes" id="UP001172708"/>
    </source>
</evidence>
<evidence type="ECO:0000259" key="1">
    <source>
        <dbReference type="Pfam" id="PF01336"/>
    </source>
</evidence>
<sequence length="90" mass="9668">MIAQATPISDLQPRAMAAIAGRIVSIQVEPRDAAPKLTARVDDGTGRVEAIFMGRRAIAGIEPGARIRLEGRVCATDALPRLYNPRFELG</sequence>
<dbReference type="EMBL" id="JAUHQA010000001">
    <property type="protein sequence ID" value="MDN4481592.1"/>
    <property type="molecule type" value="Genomic_DNA"/>
</dbReference>
<dbReference type="SUPFAM" id="SSF50249">
    <property type="entry name" value="Nucleic acid-binding proteins"/>
    <property type="match status" value="1"/>
</dbReference>
<reference evidence="2" key="1">
    <citation type="submission" date="2023-06" db="EMBL/GenBank/DDBJ databases">
        <title>Egi l300058.</title>
        <authorList>
            <person name="Gao L."/>
            <person name="Fang B.-Z."/>
            <person name="Li W.-J."/>
        </authorList>
    </citation>
    <scope>NUCLEOTIDE SEQUENCE</scope>
    <source>
        <strain evidence="2">EGI L300058</strain>
    </source>
</reference>
<dbReference type="InterPro" id="IPR004365">
    <property type="entry name" value="NA-bd_OB_tRNA"/>
</dbReference>
<dbReference type="Proteomes" id="UP001172708">
    <property type="component" value="Unassembled WGS sequence"/>
</dbReference>
<dbReference type="RefSeq" id="WP_301143292.1">
    <property type="nucleotide sequence ID" value="NZ_JAUHQA010000001.1"/>
</dbReference>
<dbReference type="Pfam" id="PF01336">
    <property type="entry name" value="tRNA_anti-codon"/>
    <property type="match status" value="1"/>
</dbReference>
<keyword evidence="3" id="KW-1185">Reference proteome</keyword>
<gene>
    <name evidence="2" type="ORF">QQX02_11720</name>
</gene>
<dbReference type="CDD" id="cd04488">
    <property type="entry name" value="RecG_wedge_OBF"/>
    <property type="match status" value="1"/>
</dbReference>
<proteinExistence type="predicted"/>
<name>A0ABT8GJI5_9MICO</name>
<protein>
    <submittedName>
        <fullName evidence="2">OB-fold nucleic acid binding domain-containing protein</fullName>
    </submittedName>
</protein>
<dbReference type="InterPro" id="IPR012340">
    <property type="entry name" value="NA-bd_OB-fold"/>
</dbReference>
<organism evidence="2 3">
    <name type="scientific">Demequina muriae</name>
    <dbReference type="NCBI Taxonomy" id="3051664"/>
    <lineage>
        <taxon>Bacteria</taxon>
        <taxon>Bacillati</taxon>
        <taxon>Actinomycetota</taxon>
        <taxon>Actinomycetes</taxon>
        <taxon>Micrococcales</taxon>
        <taxon>Demequinaceae</taxon>
        <taxon>Demequina</taxon>
    </lineage>
</organism>
<comment type="caution">
    <text evidence="2">The sequence shown here is derived from an EMBL/GenBank/DDBJ whole genome shotgun (WGS) entry which is preliminary data.</text>
</comment>
<feature type="domain" description="OB" evidence="1">
    <location>
        <begin position="19"/>
        <end position="84"/>
    </location>
</feature>
<evidence type="ECO:0000313" key="2">
    <source>
        <dbReference type="EMBL" id="MDN4481592.1"/>
    </source>
</evidence>
<accession>A0ABT8GJI5</accession>
<dbReference type="Gene3D" id="2.40.50.140">
    <property type="entry name" value="Nucleic acid-binding proteins"/>
    <property type="match status" value="1"/>
</dbReference>